<accession>A0A8S1EJE0</accession>
<proteinExistence type="predicted"/>
<dbReference type="InterPro" id="IPR050701">
    <property type="entry name" value="Histone_Mod_Regulator"/>
</dbReference>
<dbReference type="PROSITE" id="PS50016">
    <property type="entry name" value="ZF_PHD_2"/>
    <property type="match status" value="2"/>
</dbReference>
<feature type="compositionally biased region" description="Acidic residues" evidence="5">
    <location>
        <begin position="64"/>
        <end position="83"/>
    </location>
</feature>
<feature type="domain" description="PHD-type" evidence="6">
    <location>
        <begin position="96"/>
        <end position="157"/>
    </location>
</feature>
<evidence type="ECO:0000313" key="9">
    <source>
        <dbReference type="Proteomes" id="UP000494206"/>
    </source>
</evidence>
<evidence type="ECO:0000256" key="5">
    <source>
        <dbReference type="SAM" id="MobiDB-lite"/>
    </source>
</evidence>
<name>A0A8S1EJE0_9PELO</name>
<feature type="compositionally biased region" description="Basic and acidic residues" evidence="5">
    <location>
        <begin position="47"/>
        <end position="57"/>
    </location>
</feature>
<evidence type="ECO:0000256" key="4">
    <source>
        <dbReference type="PROSITE-ProRule" id="PRU00146"/>
    </source>
</evidence>
<keyword evidence="1" id="KW-0479">Metal-binding</keyword>
<dbReference type="PROSITE" id="PS01359">
    <property type="entry name" value="ZF_PHD_1"/>
    <property type="match status" value="1"/>
</dbReference>
<dbReference type="InterPro" id="IPR011011">
    <property type="entry name" value="Znf_FYVE_PHD"/>
</dbReference>
<feature type="compositionally biased region" description="Basic residues" evidence="5">
    <location>
        <begin position="602"/>
        <end position="619"/>
    </location>
</feature>
<dbReference type="Pfam" id="PF00628">
    <property type="entry name" value="PHD"/>
    <property type="match status" value="1"/>
</dbReference>
<dbReference type="SUPFAM" id="SSF57903">
    <property type="entry name" value="FYVE/PHD zinc finger"/>
    <property type="match status" value="2"/>
</dbReference>
<keyword evidence="9" id="KW-1185">Reference proteome</keyword>
<dbReference type="Gene3D" id="3.30.40.10">
    <property type="entry name" value="Zinc/RING finger domain, C3HC4 (zinc finger)"/>
    <property type="match status" value="3"/>
</dbReference>
<sequence>MSNGNESSIFGKMTSRPAGKRQIKPTALLFETLNAAENESDDDDEDFNVKTDSDKESNASTSNSDEESSDSDEDEEEQEADGSEDSKNAEDDDLEIQICAVCVNCNSKGGEEFMSCDSCGVTVHEHCYGGVICEESDDEDSTKSTTTNWFCEPCIYGVDGAPYCEFCPSRIGAFKRSDVGGRWIHLSCALFTPGISFAIVESLTGVSWQELGNSAFGKRACSICKDRVESRVGISTRCESGLCKEYFHISCAQKLGLLVDETDQAPSGETASLMRYIFCKKHCNIDKAKKQHLLYLKWEKQEIRRITMNQHKKPIEAREKKRLHQMREKLNATFCEMKDVTINIPTIAIEKAKRARYLNTSYEYLDKFEDKAVAHGCTPEEFRAPFYNISRTNSTAIPLGFSEEFRTYMNMRDSILIPEEEKKIISLRSTLAEKKAKQQNEAIKTKIEKNEQLITEKMQIICNINDAIRVICDRKNENVSALLHQFEISFEGNGSEKSSLAKIASCKQGKKSTSTTFKASPLPDQQRPTLCDECKKNTDLHLMTQCDECHKFYHIGCLKPPLIRLPKRTAKYGWICHNCNESDDEQSNELNSSHSPVEALNRHHRVRRAPKRHAQYTSH</sequence>
<keyword evidence="3" id="KW-0862">Zinc</keyword>
<dbReference type="InterPro" id="IPR019786">
    <property type="entry name" value="Zinc_finger_PHD-type_CS"/>
</dbReference>
<evidence type="ECO:0000259" key="6">
    <source>
        <dbReference type="PROSITE" id="PS50016"/>
    </source>
</evidence>
<dbReference type="InterPro" id="IPR001965">
    <property type="entry name" value="Znf_PHD"/>
</dbReference>
<dbReference type="SMART" id="SM00249">
    <property type="entry name" value="PHD"/>
    <property type="match status" value="3"/>
</dbReference>
<comment type="caution">
    <text evidence="8">The sequence shown here is derived from an EMBL/GenBank/DDBJ whole genome shotgun (WGS) entry which is preliminary data.</text>
</comment>
<dbReference type="Proteomes" id="UP000494206">
    <property type="component" value="Unassembled WGS sequence"/>
</dbReference>
<dbReference type="PANTHER" id="PTHR13793">
    <property type="entry name" value="PHD FINGER PROTEINS"/>
    <property type="match status" value="1"/>
</dbReference>
<dbReference type="InterPro" id="IPR034732">
    <property type="entry name" value="EPHD"/>
</dbReference>
<dbReference type="PANTHER" id="PTHR13793:SF158">
    <property type="entry name" value="PHD-TYPE DOMAIN-CONTAINING PROTEIN"/>
    <property type="match status" value="1"/>
</dbReference>
<dbReference type="OrthoDB" id="336088at2759"/>
<feature type="region of interest" description="Disordered" evidence="5">
    <location>
        <begin position="1"/>
        <end position="90"/>
    </location>
</feature>
<dbReference type="GO" id="GO:0008270">
    <property type="term" value="F:zinc ion binding"/>
    <property type="evidence" value="ECO:0007669"/>
    <property type="project" value="UniProtKB-KW"/>
</dbReference>
<evidence type="ECO:0000313" key="8">
    <source>
        <dbReference type="EMBL" id="CAB3397852.1"/>
    </source>
</evidence>
<dbReference type="Pfam" id="PF13832">
    <property type="entry name" value="zf-HC5HC2H_2"/>
    <property type="match status" value="1"/>
</dbReference>
<dbReference type="InterPro" id="IPR013083">
    <property type="entry name" value="Znf_RING/FYVE/PHD"/>
</dbReference>
<evidence type="ECO:0000256" key="1">
    <source>
        <dbReference type="ARBA" id="ARBA00022723"/>
    </source>
</evidence>
<keyword evidence="2 4" id="KW-0863">Zinc-finger</keyword>
<dbReference type="InterPro" id="IPR019787">
    <property type="entry name" value="Znf_PHD-finger"/>
</dbReference>
<reference evidence="8 9" key="1">
    <citation type="submission" date="2020-04" db="EMBL/GenBank/DDBJ databases">
        <authorList>
            <person name="Laetsch R D."/>
            <person name="Stevens L."/>
            <person name="Kumar S."/>
            <person name="Blaxter L. M."/>
        </authorList>
    </citation>
    <scope>NUCLEOTIDE SEQUENCE [LARGE SCALE GENOMIC DNA]</scope>
</reference>
<feature type="domain" description="PHD-type" evidence="7">
    <location>
        <begin position="161"/>
        <end position="283"/>
    </location>
</feature>
<gene>
    <name evidence="8" type="ORF">CBOVIS_LOCUS1205</name>
</gene>
<evidence type="ECO:0000259" key="7">
    <source>
        <dbReference type="PROSITE" id="PS51805"/>
    </source>
</evidence>
<feature type="domain" description="PHD-type" evidence="6">
    <location>
        <begin position="528"/>
        <end position="582"/>
    </location>
</feature>
<dbReference type="GO" id="GO:0006357">
    <property type="term" value="P:regulation of transcription by RNA polymerase II"/>
    <property type="evidence" value="ECO:0007669"/>
    <property type="project" value="TreeGrafter"/>
</dbReference>
<feature type="region of interest" description="Disordered" evidence="5">
    <location>
        <begin position="586"/>
        <end position="619"/>
    </location>
</feature>
<evidence type="ECO:0000256" key="3">
    <source>
        <dbReference type="ARBA" id="ARBA00022833"/>
    </source>
</evidence>
<protein>
    <recommendedName>
        <fullName evidence="10">PHD finger protein 14</fullName>
    </recommendedName>
</protein>
<evidence type="ECO:0000256" key="2">
    <source>
        <dbReference type="ARBA" id="ARBA00022771"/>
    </source>
</evidence>
<dbReference type="EMBL" id="CADEPM010000001">
    <property type="protein sequence ID" value="CAB3397852.1"/>
    <property type="molecule type" value="Genomic_DNA"/>
</dbReference>
<evidence type="ECO:0008006" key="10">
    <source>
        <dbReference type="Google" id="ProtNLM"/>
    </source>
</evidence>
<organism evidence="8 9">
    <name type="scientific">Caenorhabditis bovis</name>
    <dbReference type="NCBI Taxonomy" id="2654633"/>
    <lineage>
        <taxon>Eukaryota</taxon>
        <taxon>Metazoa</taxon>
        <taxon>Ecdysozoa</taxon>
        <taxon>Nematoda</taxon>
        <taxon>Chromadorea</taxon>
        <taxon>Rhabditida</taxon>
        <taxon>Rhabditina</taxon>
        <taxon>Rhabditomorpha</taxon>
        <taxon>Rhabditoidea</taxon>
        <taxon>Rhabditidae</taxon>
        <taxon>Peloderinae</taxon>
        <taxon>Caenorhabditis</taxon>
    </lineage>
</organism>
<dbReference type="AlphaFoldDB" id="A0A8S1EJE0"/>
<dbReference type="PROSITE" id="PS51805">
    <property type="entry name" value="EPHD"/>
    <property type="match status" value="1"/>
</dbReference>